<dbReference type="SUPFAM" id="SSF56349">
    <property type="entry name" value="DNA breaking-rejoining enzymes"/>
    <property type="match status" value="1"/>
</dbReference>
<sequence length="450" mass="50340">MSDIPGSYNMRTNEDTNPDEDGGAESQFREDWDADTWSEGEDVPWTLLPVEGLVDAYRSVVVPELRADGESADSRPTHAWLSSHGFRGLTYALSNYHDTTFGEFYAQHLDSGESDDGYDWPVDDEETIDLCEQYLEVRADRRSWKPRTVESKRYRLGRYARAHWEATGEESLVAAVKPDADTMAHEAIGDASDAARRLDGEIGRSRLSRIIGEVDAFYDFLVGRRLAGLNPIKPIRADYTADSRAEDDGSDASNPSLDADTVRSLAGVADSTRDELVVMALCGWGLRTNEVARLRVSQFVLEGDDPTIAFDERKNGPSRVSLLFGREILEARIEELATRDDWDGWLFPSSRSESGHVARGTINDWFDSLVDEADVSVGGRKPLPKMGRRFWYDAYSDVLEEIIGEVGEIAAEQGSSGAGVVLDDYLSPERKRTMRRDGMRRRLEAAFENK</sequence>
<dbReference type="EMBL" id="RJJC01000003">
    <property type="protein sequence ID" value="RNJ22063.1"/>
    <property type="molecule type" value="Genomic_DNA"/>
</dbReference>
<comment type="caution">
    <text evidence="5">The sequence shown here is derived from an EMBL/GenBank/DDBJ whole genome shotgun (WGS) entry which is preliminary data.</text>
</comment>
<keyword evidence="6" id="KW-1185">Reference proteome</keyword>
<name>A0AAJ4UUG8_9EURY</name>
<dbReference type="GO" id="GO:0003677">
    <property type="term" value="F:DNA binding"/>
    <property type="evidence" value="ECO:0007669"/>
    <property type="project" value="UniProtKB-UniRule"/>
</dbReference>
<evidence type="ECO:0000256" key="1">
    <source>
        <dbReference type="ARBA" id="ARBA00023172"/>
    </source>
</evidence>
<dbReference type="GO" id="GO:0015074">
    <property type="term" value="P:DNA integration"/>
    <property type="evidence" value="ECO:0007669"/>
    <property type="project" value="InterPro"/>
</dbReference>
<dbReference type="Proteomes" id="UP000270581">
    <property type="component" value="Unassembled WGS sequence"/>
</dbReference>
<proteinExistence type="predicted"/>
<dbReference type="InterPro" id="IPR011010">
    <property type="entry name" value="DNA_brk_join_enz"/>
</dbReference>
<protein>
    <recommendedName>
        <fullName evidence="4">Core-binding (CB) domain-containing protein</fullName>
    </recommendedName>
</protein>
<dbReference type="PROSITE" id="PS51900">
    <property type="entry name" value="CB"/>
    <property type="match status" value="1"/>
</dbReference>
<evidence type="ECO:0000313" key="5">
    <source>
        <dbReference type="EMBL" id="RNJ22063.1"/>
    </source>
</evidence>
<dbReference type="AlphaFoldDB" id="A0AAJ4UUG8"/>
<evidence type="ECO:0000313" key="6">
    <source>
        <dbReference type="Proteomes" id="UP000270581"/>
    </source>
</evidence>
<dbReference type="InterPro" id="IPR013762">
    <property type="entry name" value="Integrase-like_cat_sf"/>
</dbReference>
<keyword evidence="1" id="KW-0233">DNA recombination</keyword>
<dbReference type="GO" id="GO:0006310">
    <property type="term" value="P:DNA recombination"/>
    <property type="evidence" value="ECO:0007669"/>
    <property type="project" value="UniProtKB-KW"/>
</dbReference>
<reference evidence="5 6" key="1">
    <citation type="submission" date="2018-11" db="EMBL/GenBank/DDBJ databases">
        <title>Genome sequences of Natronomonas sp. CBA1133.</title>
        <authorList>
            <person name="Roh S.W."/>
            <person name="Cha I.-T."/>
        </authorList>
    </citation>
    <scope>NUCLEOTIDE SEQUENCE [LARGE SCALE GENOMIC DNA]</scope>
    <source>
        <strain evidence="5 6">CBA1133</strain>
    </source>
</reference>
<feature type="domain" description="Core-binding (CB)" evidence="4">
    <location>
        <begin position="125"/>
        <end position="222"/>
    </location>
</feature>
<dbReference type="InterPro" id="IPR044068">
    <property type="entry name" value="CB"/>
</dbReference>
<keyword evidence="2" id="KW-0238">DNA-binding</keyword>
<evidence type="ECO:0000259" key="4">
    <source>
        <dbReference type="PROSITE" id="PS51900"/>
    </source>
</evidence>
<gene>
    <name evidence="5" type="ORF">Nmn1133_14075</name>
</gene>
<organism evidence="5 6">
    <name type="scientific">Halosegnis longus</name>
    <dbReference type="NCBI Taxonomy" id="2216012"/>
    <lineage>
        <taxon>Archaea</taxon>
        <taxon>Methanobacteriati</taxon>
        <taxon>Methanobacteriota</taxon>
        <taxon>Stenosarchaea group</taxon>
        <taxon>Halobacteria</taxon>
        <taxon>Halobacteriales</taxon>
        <taxon>Natronomonadaceae</taxon>
        <taxon>Halosegnis</taxon>
    </lineage>
</organism>
<feature type="region of interest" description="Disordered" evidence="3">
    <location>
        <begin position="1"/>
        <end position="33"/>
    </location>
</feature>
<accession>A0AAJ4UUG8</accession>
<evidence type="ECO:0000256" key="2">
    <source>
        <dbReference type="PROSITE-ProRule" id="PRU01248"/>
    </source>
</evidence>
<dbReference type="Gene3D" id="1.10.443.10">
    <property type="entry name" value="Intergrase catalytic core"/>
    <property type="match status" value="1"/>
</dbReference>
<dbReference type="RefSeq" id="WP_123124855.1">
    <property type="nucleotide sequence ID" value="NZ_RJJC01000003.1"/>
</dbReference>
<evidence type="ECO:0000256" key="3">
    <source>
        <dbReference type="SAM" id="MobiDB-lite"/>
    </source>
</evidence>